<evidence type="ECO:0000256" key="1">
    <source>
        <dbReference type="SAM" id="MobiDB-lite"/>
    </source>
</evidence>
<reference evidence="2 3" key="1">
    <citation type="submission" date="2020-03" db="EMBL/GenBank/DDBJ databases">
        <title>Whole genome shotgun sequence of Phytohabitans flavus NBRC 107702.</title>
        <authorList>
            <person name="Komaki H."/>
            <person name="Tamura T."/>
        </authorList>
    </citation>
    <scope>NUCLEOTIDE SEQUENCE [LARGE SCALE GENOMIC DNA]</scope>
    <source>
        <strain evidence="2 3">NBRC 107702</strain>
    </source>
</reference>
<reference evidence="2 3" key="2">
    <citation type="submission" date="2020-03" db="EMBL/GenBank/DDBJ databases">
        <authorList>
            <person name="Ichikawa N."/>
            <person name="Kimura A."/>
            <person name="Kitahashi Y."/>
            <person name="Uohara A."/>
        </authorList>
    </citation>
    <scope>NUCLEOTIDE SEQUENCE [LARGE SCALE GENOMIC DNA]</scope>
    <source>
        <strain evidence="2 3">NBRC 107702</strain>
    </source>
</reference>
<dbReference type="SMART" id="SM00855">
    <property type="entry name" value="PGAM"/>
    <property type="match status" value="1"/>
</dbReference>
<dbReference type="GO" id="GO:0016791">
    <property type="term" value="F:phosphatase activity"/>
    <property type="evidence" value="ECO:0007669"/>
    <property type="project" value="TreeGrafter"/>
</dbReference>
<feature type="compositionally biased region" description="Polar residues" evidence="1">
    <location>
        <begin position="256"/>
        <end position="265"/>
    </location>
</feature>
<dbReference type="KEGG" id="pfla:Pflav_073840"/>
<protein>
    <submittedName>
        <fullName evidence="2">Histidine phosphatase family protein</fullName>
    </submittedName>
</protein>
<proteinExistence type="predicted"/>
<gene>
    <name evidence="2" type="ORF">Pflav_073840</name>
</gene>
<dbReference type="PANTHER" id="PTHR48100">
    <property type="entry name" value="BROAD-SPECIFICITY PHOSPHATASE YOR283W-RELATED"/>
    <property type="match status" value="1"/>
</dbReference>
<dbReference type="Proteomes" id="UP000502508">
    <property type="component" value="Chromosome"/>
</dbReference>
<evidence type="ECO:0000313" key="3">
    <source>
        <dbReference type="Proteomes" id="UP000502508"/>
    </source>
</evidence>
<evidence type="ECO:0000313" key="2">
    <source>
        <dbReference type="EMBL" id="BCB80974.1"/>
    </source>
</evidence>
<dbReference type="Pfam" id="PF00300">
    <property type="entry name" value="His_Phos_1"/>
    <property type="match status" value="1"/>
</dbReference>
<sequence>MTSKTIVHVLRHGEVHNPDKVLYGRLPGFHLSEVGGQMAKAAAQALADRDVTYVVASPLERAQETAEPFAAQFKLPVATDERLIESANWFEGKRVGPGDGSFRDPRNWWVLRDPVTPSWGEPYKQIAERMFAALHAARVAAEGREAVCVSHQLPVWILRRYVERKRLWHDPRRRQCSLASLTSFHFEDTKIVGIAYSEPAAHLVAISPAPGRPRAPDACSRPARRPAAHHHAGSVHWKRRRLRHLTLGDGRVPGRQASSRPTALG</sequence>
<organism evidence="2 3">
    <name type="scientific">Phytohabitans flavus</name>
    <dbReference type="NCBI Taxonomy" id="1076124"/>
    <lineage>
        <taxon>Bacteria</taxon>
        <taxon>Bacillati</taxon>
        <taxon>Actinomycetota</taxon>
        <taxon>Actinomycetes</taxon>
        <taxon>Micromonosporales</taxon>
        <taxon>Micromonosporaceae</taxon>
    </lineage>
</organism>
<feature type="region of interest" description="Disordered" evidence="1">
    <location>
        <begin position="246"/>
        <end position="265"/>
    </location>
</feature>
<dbReference type="GO" id="GO:0005737">
    <property type="term" value="C:cytoplasm"/>
    <property type="evidence" value="ECO:0007669"/>
    <property type="project" value="TreeGrafter"/>
</dbReference>
<accession>A0A6F8Y4C1</accession>
<dbReference type="PANTHER" id="PTHR48100:SF51">
    <property type="entry name" value="PHOSPHOGLYCERATE MUTASE"/>
    <property type="match status" value="1"/>
</dbReference>
<dbReference type="EMBL" id="AP022870">
    <property type="protein sequence ID" value="BCB80974.1"/>
    <property type="molecule type" value="Genomic_DNA"/>
</dbReference>
<dbReference type="CDD" id="cd07067">
    <property type="entry name" value="HP_PGM_like"/>
    <property type="match status" value="1"/>
</dbReference>
<dbReference type="InterPro" id="IPR050275">
    <property type="entry name" value="PGM_Phosphatase"/>
</dbReference>
<dbReference type="InterPro" id="IPR029033">
    <property type="entry name" value="His_PPase_superfam"/>
</dbReference>
<dbReference type="AlphaFoldDB" id="A0A6F8Y4C1"/>
<feature type="region of interest" description="Disordered" evidence="1">
    <location>
        <begin position="207"/>
        <end position="238"/>
    </location>
</feature>
<name>A0A6F8Y4C1_9ACTN</name>
<feature type="compositionally biased region" description="Basic residues" evidence="1">
    <location>
        <begin position="222"/>
        <end position="238"/>
    </location>
</feature>
<dbReference type="InterPro" id="IPR013078">
    <property type="entry name" value="His_Pase_superF_clade-1"/>
</dbReference>
<keyword evidence="3" id="KW-1185">Reference proteome</keyword>
<dbReference type="SUPFAM" id="SSF53254">
    <property type="entry name" value="Phosphoglycerate mutase-like"/>
    <property type="match status" value="1"/>
</dbReference>
<dbReference type="Gene3D" id="3.40.50.1240">
    <property type="entry name" value="Phosphoglycerate mutase-like"/>
    <property type="match status" value="1"/>
</dbReference>